<dbReference type="STRING" id="1073325.SAMN05444483_1089"/>
<evidence type="ECO:0000256" key="1">
    <source>
        <dbReference type="SAM" id="Phobius"/>
    </source>
</evidence>
<dbReference type="InterPro" id="IPR001054">
    <property type="entry name" value="A/G_cyclase"/>
</dbReference>
<keyword evidence="1" id="KW-0812">Transmembrane</keyword>
<evidence type="ECO:0000313" key="4">
    <source>
        <dbReference type="Proteomes" id="UP000183945"/>
    </source>
</evidence>
<dbReference type="SUPFAM" id="SSF55073">
    <property type="entry name" value="Nucleotide cyclase"/>
    <property type="match status" value="1"/>
</dbReference>
<dbReference type="PANTHER" id="PTHR43081:SF1">
    <property type="entry name" value="ADENYLATE CYCLASE, TERMINAL-DIFFERENTIATION SPECIFIC"/>
    <property type="match status" value="1"/>
</dbReference>
<dbReference type="Gene3D" id="3.30.70.1230">
    <property type="entry name" value="Nucleotide cyclase"/>
    <property type="match status" value="1"/>
</dbReference>
<keyword evidence="4" id="KW-1185">Reference proteome</keyword>
<dbReference type="Pfam" id="PF00211">
    <property type="entry name" value="Guanylate_cyc"/>
    <property type="match status" value="1"/>
</dbReference>
<dbReference type="InterPro" id="IPR050697">
    <property type="entry name" value="Adenylyl/Guanylyl_Cyclase_3/4"/>
</dbReference>
<evidence type="ECO:0000313" key="3">
    <source>
        <dbReference type="EMBL" id="SHG28381.1"/>
    </source>
</evidence>
<feature type="domain" description="Guanylate cyclase" evidence="2">
    <location>
        <begin position="191"/>
        <end position="319"/>
    </location>
</feature>
<dbReference type="Proteomes" id="UP000183945">
    <property type="component" value="Unassembled WGS sequence"/>
</dbReference>
<feature type="transmembrane region" description="Helical" evidence="1">
    <location>
        <begin position="143"/>
        <end position="162"/>
    </location>
</feature>
<keyword evidence="1" id="KW-1133">Transmembrane helix</keyword>
<dbReference type="InterPro" id="IPR029787">
    <property type="entry name" value="Nucleotide_cyclase"/>
</dbReference>
<dbReference type="AlphaFoldDB" id="A0A1M5IJE5"/>
<keyword evidence="1" id="KW-0472">Membrane</keyword>
<organism evidence="3 4">
    <name type="scientific">Salegentibacter echinorum</name>
    <dbReference type="NCBI Taxonomy" id="1073325"/>
    <lineage>
        <taxon>Bacteria</taxon>
        <taxon>Pseudomonadati</taxon>
        <taxon>Bacteroidota</taxon>
        <taxon>Flavobacteriia</taxon>
        <taxon>Flavobacteriales</taxon>
        <taxon>Flavobacteriaceae</taxon>
        <taxon>Salegentibacter</taxon>
    </lineage>
</organism>
<dbReference type="PROSITE" id="PS50125">
    <property type="entry name" value="GUANYLATE_CYCLASE_2"/>
    <property type="match status" value="1"/>
</dbReference>
<dbReference type="GO" id="GO:0009190">
    <property type="term" value="P:cyclic nucleotide biosynthetic process"/>
    <property type="evidence" value="ECO:0007669"/>
    <property type="project" value="InterPro"/>
</dbReference>
<protein>
    <submittedName>
        <fullName evidence="3">Adenylate cyclase</fullName>
    </submittedName>
</protein>
<feature type="transmembrane region" description="Helical" evidence="1">
    <location>
        <begin position="96"/>
        <end position="116"/>
    </location>
</feature>
<dbReference type="PANTHER" id="PTHR43081">
    <property type="entry name" value="ADENYLATE CYCLASE, TERMINAL-DIFFERENTIATION SPECIFIC-RELATED"/>
    <property type="match status" value="1"/>
</dbReference>
<name>A0A1M5IJE5_SALEC</name>
<feature type="transmembrane region" description="Helical" evidence="1">
    <location>
        <begin position="62"/>
        <end position="84"/>
    </location>
</feature>
<dbReference type="OrthoDB" id="9768499at2"/>
<dbReference type="GO" id="GO:0035556">
    <property type="term" value="P:intracellular signal transduction"/>
    <property type="evidence" value="ECO:0007669"/>
    <property type="project" value="InterPro"/>
</dbReference>
<accession>A0A1M5IJE5</accession>
<proteinExistence type="predicted"/>
<dbReference type="GO" id="GO:0004016">
    <property type="term" value="F:adenylate cyclase activity"/>
    <property type="evidence" value="ECO:0007669"/>
    <property type="project" value="UniProtKB-ARBA"/>
</dbReference>
<dbReference type="EMBL" id="FQVT01000008">
    <property type="protein sequence ID" value="SHG28381.1"/>
    <property type="molecule type" value="Genomic_DNA"/>
</dbReference>
<dbReference type="RefSeq" id="WP_072880078.1">
    <property type="nucleotide sequence ID" value="NZ_FQVT01000008.1"/>
</dbReference>
<feature type="transmembrane region" description="Helical" evidence="1">
    <location>
        <begin position="21"/>
        <end position="42"/>
    </location>
</feature>
<reference evidence="4" key="1">
    <citation type="submission" date="2016-11" db="EMBL/GenBank/DDBJ databases">
        <authorList>
            <person name="Varghese N."/>
            <person name="Submissions S."/>
        </authorList>
    </citation>
    <scope>NUCLEOTIDE SEQUENCE [LARGE SCALE GENOMIC DNA]</scope>
    <source>
        <strain evidence="4">DSM 24579</strain>
    </source>
</reference>
<sequence length="370" mass="42758">MRNNYTFRTIRLANKYPLLTSIIKQVVFWIIAFSLLVIIIHLNALSIFKTIDRDFNITFSSLISFVLFAGLSLGVSLGIIDGLLEKRYFKNRPLGISILIGSLLYFIVLIGIVTLTRKVFLEHAGSFFFDETTALVLDKNWKYYYFILLIYTFFMTLVMSFINQMSKKFGPGLLLPFLFGRFRQPREEERIFMFLDLEASTKLAENLGHIKYSSLIQDCFLDINKKVKDYNAEIYQYVGDEIVVSWPLNSFRNLNCIDFFFSVQKQFREREAFYLSKYKSLPFFKAGVHAGMVTAVEVGDVKRDIAYHGDTLNVAARLEKLCGIYKKPILISEAVKNLQKDKSKYNISSLGIKTLTGRESKIEIFSIQKV</sequence>
<gene>
    <name evidence="3" type="ORF">SAMN05444483_1089</name>
</gene>
<evidence type="ECO:0000259" key="2">
    <source>
        <dbReference type="PROSITE" id="PS50125"/>
    </source>
</evidence>
<dbReference type="CDD" id="cd07302">
    <property type="entry name" value="CHD"/>
    <property type="match status" value="1"/>
</dbReference>